<comment type="caution">
    <text evidence="2">The sequence shown here is derived from an EMBL/GenBank/DDBJ whole genome shotgun (WGS) entry which is preliminary data.</text>
</comment>
<dbReference type="RefSeq" id="WP_354696532.1">
    <property type="nucleotide sequence ID" value="NZ_JAZHOG010000012.1"/>
</dbReference>
<reference evidence="2 3" key="1">
    <citation type="submission" date="2024-02" db="EMBL/GenBank/DDBJ databases">
        <title>A novel Wenzhouxiangellaceae bacterium, isolated from coastal sediments.</title>
        <authorList>
            <person name="Du Z.-J."/>
            <person name="Ye Y.-Q."/>
            <person name="Zhang X.-Y."/>
        </authorList>
    </citation>
    <scope>NUCLEOTIDE SEQUENCE [LARGE SCALE GENOMIC DNA]</scope>
    <source>
        <strain evidence="2 3">CH-27</strain>
    </source>
</reference>
<dbReference type="AlphaFoldDB" id="A0AAW9RAX9"/>
<protein>
    <recommendedName>
        <fullName evidence="4">5-bromo-4-chloroindolyl phosphate hydrolysis protein</fullName>
    </recommendedName>
</protein>
<sequence length="187" mass="21100">MKHLGLILVFAAFLCGAFLSVLDPRAVNWLLFAPCMAIGAMGLLLHRRAVHAAARGDAVLSGNIRNLGACLERIRGRLEALHERDDLPTYEARFEIDRLFREDLDAFAEARESMIHVFGIQNYADVMSHFAAGERYINRVWSASTDGYVDEVKQYLTRARDQFREAEAHFRSVQSQFAGAAEIQERA</sequence>
<feature type="transmembrane region" description="Helical" evidence="1">
    <location>
        <begin position="29"/>
        <end position="45"/>
    </location>
</feature>
<evidence type="ECO:0000256" key="1">
    <source>
        <dbReference type="SAM" id="Phobius"/>
    </source>
</evidence>
<gene>
    <name evidence="2" type="ORF">V3330_16370</name>
</gene>
<evidence type="ECO:0000313" key="3">
    <source>
        <dbReference type="Proteomes" id="UP001359886"/>
    </source>
</evidence>
<keyword evidence="1" id="KW-1133">Transmembrane helix</keyword>
<accession>A0AAW9RAX9</accession>
<keyword evidence="1" id="KW-0812">Transmembrane</keyword>
<evidence type="ECO:0000313" key="2">
    <source>
        <dbReference type="EMBL" id="MEJ8569207.1"/>
    </source>
</evidence>
<keyword evidence="1" id="KW-0472">Membrane</keyword>
<name>A0AAW9RAX9_9GAMM</name>
<organism evidence="2 3">
    <name type="scientific">Elongatibacter sediminis</name>
    <dbReference type="NCBI Taxonomy" id="3119006"/>
    <lineage>
        <taxon>Bacteria</taxon>
        <taxon>Pseudomonadati</taxon>
        <taxon>Pseudomonadota</taxon>
        <taxon>Gammaproteobacteria</taxon>
        <taxon>Chromatiales</taxon>
        <taxon>Wenzhouxiangellaceae</taxon>
        <taxon>Elongatibacter</taxon>
    </lineage>
</organism>
<dbReference type="Proteomes" id="UP001359886">
    <property type="component" value="Unassembled WGS sequence"/>
</dbReference>
<evidence type="ECO:0008006" key="4">
    <source>
        <dbReference type="Google" id="ProtNLM"/>
    </source>
</evidence>
<dbReference type="EMBL" id="JAZHOG010000012">
    <property type="protein sequence ID" value="MEJ8569207.1"/>
    <property type="molecule type" value="Genomic_DNA"/>
</dbReference>
<keyword evidence="3" id="KW-1185">Reference proteome</keyword>
<proteinExistence type="predicted"/>